<dbReference type="InParanoid" id="A0A2K3D0P1"/>
<keyword evidence="4 5" id="KW-0067">ATP-binding</keyword>
<dbReference type="PaxDb" id="3055-EDP09090"/>
<feature type="region of interest" description="Disordered" evidence="6">
    <location>
        <begin position="865"/>
        <end position="934"/>
    </location>
</feature>
<dbReference type="PROSITE" id="PS00107">
    <property type="entry name" value="PROTEIN_KINASE_ATP"/>
    <property type="match status" value="1"/>
</dbReference>
<feature type="compositionally biased region" description="Polar residues" evidence="6">
    <location>
        <begin position="922"/>
        <end position="933"/>
    </location>
</feature>
<gene>
    <name evidence="8" type="ORF">CHLRE_13g584100v5</name>
</gene>
<dbReference type="Pfam" id="PF00069">
    <property type="entry name" value="Pkinase"/>
    <property type="match status" value="1"/>
</dbReference>
<feature type="region of interest" description="Disordered" evidence="6">
    <location>
        <begin position="464"/>
        <end position="506"/>
    </location>
</feature>
<evidence type="ECO:0000256" key="2">
    <source>
        <dbReference type="ARBA" id="ARBA00022741"/>
    </source>
</evidence>
<dbReference type="InterPro" id="IPR000719">
    <property type="entry name" value="Prot_kinase_dom"/>
</dbReference>
<organism evidence="8 9">
    <name type="scientific">Chlamydomonas reinhardtii</name>
    <name type="common">Chlamydomonas smithii</name>
    <dbReference type="NCBI Taxonomy" id="3055"/>
    <lineage>
        <taxon>Eukaryota</taxon>
        <taxon>Viridiplantae</taxon>
        <taxon>Chlorophyta</taxon>
        <taxon>core chlorophytes</taxon>
        <taxon>Chlorophyceae</taxon>
        <taxon>CS clade</taxon>
        <taxon>Chlamydomonadales</taxon>
        <taxon>Chlamydomonadaceae</taxon>
        <taxon>Chlamydomonas</taxon>
    </lineage>
</organism>
<dbReference type="PANTHER" id="PTHR44329">
    <property type="entry name" value="SERINE/THREONINE-PROTEIN KINASE TNNI3K-RELATED"/>
    <property type="match status" value="1"/>
</dbReference>
<keyword evidence="9" id="KW-1185">Reference proteome</keyword>
<dbReference type="InterPro" id="IPR051681">
    <property type="entry name" value="Ser/Thr_Kinases-Pseudokinases"/>
</dbReference>
<accession>A0A2K3D0P1</accession>
<dbReference type="STRING" id="3055.A0A2K3D0P1"/>
<dbReference type="ExpressionAtlas" id="A0A2K3D0P1">
    <property type="expression patterns" value="baseline"/>
</dbReference>
<feature type="compositionally biased region" description="Gly residues" evidence="6">
    <location>
        <begin position="673"/>
        <end position="685"/>
    </location>
</feature>
<dbReference type="PANTHER" id="PTHR44329:SF214">
    <property type="entry name" value="PROTEIN KINASE DOMAIN-CONTAINING PROTEIN"/>
    <property type="match status" value="1"/>
</dbReference>
<dbReference type="InterPro" id="IPR017441">
    <property type="entry name" value="Protein_kinase_ATP_BS"/>
</dbReference>
<dbReference type="Proteomes" id="UP000006906">
    <property type="component" value="Chromosome 13"/>
</dbReference>
<feature type="compositionally biased region" description="Polar residues" evidence="6">
    <location>
        <begin position="874"/>
        <end position="887"/>
    </location>
</feature>
<proteinExistence type="predicted"/>
<dbReference type="OrthoDB" id="6718656at2759"/>
<dbReference type="KEGG" id="cre:CHLRE_13g584100v5"/>
<evidence type="ECO:0000256" key="3">
    <source>
        <dbReference type="ARBA" id="ARBA00022777"/>
    </source>
</evidence>
<dbReference type="GO" id="GO:0005524">
    <property type="term" value="F:ATP binding"/>
    <property type="evidence" value="ECO:0007669"/>
    <property type="project" value="UniProtKB-UniRule"/>
</dbReference>
<evidence type="ECO:0000256" key="6">
    <source>
        <dbReference type="SAM" id="MobiDB-lite"/>
    </source>
</evidence>
<dbReference type="GO" id="GO:0007165">
    <property type="term" value="P:signal transduction"/>
    <property type="evidence" value="ECO:0000318"/>
    <property type="project" value="GO_Central"/>
</dbReference>
<dbReference type="Gramene" id="PNW74069">
    <property type="protein sequence ID" value="PNW74069"/>
    <property type="gene ID" value="CHLRE_13g584100v5"/>
</dbReference>
<feature type="binding site" evidence="5">
    <location>
        <position position="859"/>
    </location>
    <ligand>
        <name>ATP</name>
        <dbReference type="ChEBI" id="CHEBI:30616"/>
    </ligand>
</feature>
<evidence type="ECO:0000256" key="5">
    <source>
        <dbReference type="PROSITE-ProRule" id="PRU10141"/>
    </source>
</evidence>
<evidence type="ECO:0000313" key="9">
    <source>
        <dbReference type="Proteomes" id="UP000006906"/>
    </source>
</evidence>
<dbReference type="PROSITE" id="PS50011">
    <property type="entry name" value="PROTEIN_KINASE_DOM"/>
    <property type="match status" value="1"/>
</dbReference>
<feature type="compositionally biased region" description="Polar residues" evidence="6">
    <location>
        <begin position="486"/>
        <end position="504"/>
    </location>
</feature>
<name>A0A2K3D0P1_CHLRE</name>
<dbReference type="PROSITE" id="PS00108">
    <property type="entry name" value="PROTEIN_KINASE_ST"/>
    <property type="match status" value="1"/>
</dbReference>
<dbReference type="AlphaFoldDB" id="A0A2K3D0P1"/>
<dbReference type="EMBL" id="CM008974">
    <property type="protein sequence ID" value="PNW74069.1"/>
    <property type="molecule type" value="Genomic_DNA"/>
</dbReference>
<feature type="compositionally biased region" description="Low complexity" evidence="6">
    <location>
        <begin position="722"/>
        <end position="731"/>
    </location>
</feature>
<evidence type="ECO:0000259" key="7">
    <source>
        <dbReference type="PROSITE" id="PS50011"/>
    </source>
</evidence>
<reference evidence="8 9" key="1">
    <citation type="journal article" date="2007" name="Science">
        <title>The Chlamydomonas genome reveals the evolution of key animal and plant functions.</title>
        <authorList>
            <person name="Merchant S.S."/>
            <person name="Prochnik S.E."/>
            <person name="Vallon O."/>
            <person name="Harris E.H."/>
            <person name="Karpowicz S.J."/>
            <person name="Witman G.B."/>
            <person name="Terry A."/>
            <person name="Salamov A."/>
            <person name="Fritz-Laylin L.K."/>
            <person name="Marechal-Drouard L."/>
            <person name="Marshall W.F."/>
            <person name="Qu L.H."/>
            <person name="Nelson D.R."/>
            <person name="Sanderfoot A.A."/>
            <person name="Spalding M.H."/>
            <person name="Kapitonov V.V."/>
            <person name="Ren Q."/>
            <person name="Ferris P."/>
            <person name="Lindquist E."/>
            <person name="Shapiro H."/>
            <person name="Lucas S.M."/>
            <person name="Grimwood J."/>
            <person name="Schmutz J."/>
            <person name="Cardol P."/>
            <person name="Cerutti H."/>
            <person name="Chanfreau G."/>
            <person name="Chen C.L."/>
            <person name="Cognat V."/>
            <person name="Croft M.T."/>
            <person name="Dent R."/>
            <person name="Dutcher S."/>
            <person name="Fernandez E."/>
            <person name="Fukuzawa H."/>
            <person name="Gonzalez-Ballester D."/>
            <person name="Gonzalez-Halphen D."/>
            <person name="Hallmann A."/>
            <person name="Hanikenne M."/>
            <person name="Hippler M."/>
            <person name="Inwood W."/>
            <person name="Jabbari K."/>
            <person name="Kalanon M."/>
            <person name="Kuras R."/>
            <person name="Lefebvre P.A."/>
            <person name="Lemaire S.D."/>
            <person name="Lobanov A.V."/>
            <person name="Lohr M."/>
            <person name="Manuell A."/>
            <person name="Meier I."/>
            <person name="Mets L."/>
            <person name="Mittag M."/>
            <person name="Mittelmeier T."/>
            <person name="Moroney J.V."/>
            <person name="Moseley J."/>
            <person name="Napoli C."/>
            <person name="Nedelcu A.M."/>
            <person name="Niyogi K."/>
            <person name="Novoselov S.V."/>
            <person name="Paulsen I.T."/>
            <person name="Pazour G."/>
            <person name="Purton S."/>
            <person name="Ral J.P."/>
            <person name="Riano-Pachon D.M."/>
            <person name="Riekhof W."/>
            <person name="Rymarquis L."/>
            <person name="Schroda M."/>
            <person name="Stern D."/>
            <person name="Umen J."/>
            <person name="Willows R."/>
            <person name="Wilson N."/>
            <person name="Zimmer S.L."/>
            <person name="Allmer J."/>
            <person name="Balk J."/>
            <person name="Bisova K."/>
            <person name="Chen C.J."/>
            <person name="Elias M."/>
            <person name="Gendler K."/>
            <person name="Hauser C."/>
            <person name="Lamb M.R."/>
            <person name="Ledford H."/>
            <person name="Long J.C."/>
            <person name="Minagawa J."/>
            <person name="Page M.D."/>
            <person name="Pan J."/>
            <person name="Pootakham W."/>
            <person name="Roje S."/>
            <person name="Rose A."/>
            <person name="Stahlberg E."/>
            <person name="Terauchi A.M."/>
            <person name="Yang P."/>
            <person name="Ball S."/>
            <person name="Bowler C."/>
            <person name="Dieckmann C.L."/>
            <person name="Gladyshev V.N."/>
            <person name="Green P."/>
            <person name="Jorgensen R."/>
            <person name="Mayfield S."/>
            <person name="Mueller-Roeber B."/>
            <person name="Rajamani S."/>
            <person name="Sayre R.T."/>
            <person name="Brokstein P."/>
            <person name="Dubchak I."/>
            <person name="Goodstein D."/>
            <person name="Hornick L."/>
            <person name="Huang Y.W."/>
            <person name="Jhaveri J."/>
            <person name="Luo Y."/>
            <person name="Martinez D."/>
            <person name="Ngau W.C."/>
            <person name="Otillar B."/>
            <person name="Poliakov A."/>
            <person name="Porter A."/>
            <person name="Szajkowski L."/>
            <person name="Werner G."/>
            <person name="Zhou K."/>
            <person name="Grigoriev I.V."/>
            <person name="Rokhsar D.S."/>
            <person name="Grossman A.R."/>
        </authorList>
    </citation>
    <scope>NUCLEOTIDE SEQUENCE [LARGE SCALE GENOMIC DNA]</scope>
    <source>
        <strain evidence="9">CC-503</strain>
    </source>
</reference>
<feature type="compositionally biased region" description="Gly residues" evidence="6">
    <location>
        <begin position="646"/>
        <end position="656"/>
    </location>
</feature>
<dbReference type="GeneID" id="5719370"/>
<feature type="region of interest" description="Disordered" evidence="6">
    <location>
        <begin position="359"/>
        <end position="419"/>
    </location>
</feature>
<dbReference type="InterPro" id="IPR008271">
    <property type="entry name" value="Ser/Thr_kinase_AS"/>
</dbReference>
<keyword evidence="1" id="KW-0808">Transferase</keyword>
<evidence type="ECO:0000256" key="1">
    <source>
        <dbReference type="ARBA" id="ARBA00022679"/>
    </source>
</evidence>
<dbReference type="SUPFAM" id="SSF56112">
    <property type="entry name" value="Protein kinase-like (PK-like)"/>
    <property type="match status" value="1"/>
</dbReference>
<dbReference type="SMART" id="SM00220">
    <property type="entry name" value="S_TKc"/>
    <property type="match status" value="1"/>
</dbReference>
<keyword evidence="2 5" id="KW-0547">Nucleotide-binding</keyword>
<dbReference type="GO" id="GO:0004674">
    <property type="term" value="F:protein serine/threonine kinase activity"/>
    <property type="evidence" value="ECO:0000318"/>
    <property type="project" value="GO_Central"/>
</dbReference>
<dbReference type="RefSeq" id="XP_042917604.1">
    <property type="nucleotide sequence ID" value="XM_043069629.1"/>
</dbReference>
<feature type="compositionally biased region" description="Polar residues" evidence="6">
    <location>
        <begin position="408"/>
        <end position="419"/>
    </location>
</feature>
<evidence type="ECO:0000256" key="4">
    <source>
        <dbReference type="ARBA" id="ARBA00022840"/>
    </source>
</evidence>
<feature type="domain" description="Protein kinase" evidence="7">
    <location>
        <begin position="831"/>
        <end position="1204"/>
    </location>
</feature>
<feature type="compositionally biased region" description="Gly residues" evidence="6">
    <location>
        <begin position="369"/>
        <end position="378"/>
    </location>
</feature>
<protein>
    <recommendedName>
        <fullName evidence="7">Protein kinase domain-containing protein</fullName>
    </recommendedName>
</protein>
<sequence>MGLFSCFGASGAGEADVVVAQQARQQAYGIPAHDASSGKHAAAGKGQQSEFLDLTGPAPKSAQTTTCTSGNTTSLSAVTTSDVHGAAYQLQILNGALAGLSGNWYERVSSAATRLTGVSGAALCTVAILDAAHEHFTVVHVTGKDVDASIRSPPGSQLPALQAVAPSAHGPGAQGSLRYNSAQVLQLLQTPLTYSFSDPVHASRETNQPPHDWQSMYDTFGLSDFCALPLMHNKSVVGAVTLAFVAPPAETRAQQNQRYLAQSSGASTHQPASPLMACDEASMRTLGLLLSVLLVGQDMQLAQQVAEILAGVYDARNVQQVVTVVAAGAEQVLQLTTRVAVSCNLAVLAVPGAGAGAGQAASALSQPGTGTGTGGGGPPASVTSGTGLGGRAIFFEERNAHTAGSRVDGSTQGTQCSRSMASITDAQGSGSGLVFGQNYRSRLQSRANTPHDGQSTGAVSGAQANMLSPRRGGTNGSANPLPHLSVRTNGNANASHDSTSPPNGSTGGLLWQAGLVQARALGLRHTLLANLPPTGTIIHDCASYMQQVGCPKRDLYLLSTCQGAPPFSLAIAPAPLKEADPNGQQLVLYVAVAMRLPMELLTELLGQAQQLAVKVLAPLLAAKLTTGNLADEWTLLMGTCTSGRTPGPGTGPGGVGLAASSPDPRMSSSTAQVGGGGVGAAGGGSKDAASGSAMCGSGGTMDGRRSSPGGSSDETGPGGAQRGPAGAAGARHPQLPAALTAPPGHSPGVLPYAEQGQRGGTAPSDIGRVLGGPPAGIGSQESHGTVLSTAVGGAFAGDTRTHMGMLVSSFKDTINALQASRAEEAEELTVLKLGKVLGRGGSGLVFQGYLHLGLEVAVKLFENPDDTDPDAISSDESPSIGNLNPDGSSIGPDAMGASRGADGGSSVKDGSKGPEGNGGAQRRNSSRSAAQMTKRQRDLLRNALELGVTSSVSHPNIVQGYCHWVNVVLMQDASLNRCWLMGQAEYMALAPPGSPPPPLCSALVMEYCDMGSLIHALKRGTFVGAEGKPNMEFVYMCLLEIALALRHLHTAKIAHCDLKPGNVLLRSSPRDPRSFVCKLGDFGYAAILKDGLLPGRPAVLPDEACGTLQYMAPELFVAGRPVDASIDIYAFGLLMWELITGKTPYSDNEYGSRALMKAVYHGKRPTFPEHTLPAYKNLGMCCWSGDPTLRPSASVLVKLLRQQLESLKQSGQTTGGAAPSTARA</sequence>
<keyword evidence="3" id="KW-0418">Kinase</keyword>
<feature type="compositionally biased region" description="Low complexity" evidence="6">
    <location>
        <begin position="359"/>
        <end position="368"/>
    </location>
</feature>
<evidence type="ECO:0000313" key="8">
    <source>
        <dbReference type="EMBL" id="PNW74069.1"/>
    </source>
</evidence>
<feature type="region of interest" description="Disordered" evidence="6">
    <location>
        <begin position="641"/>
        <end position="781"/>
    </location>
</feature>
<dbReference type="Gene3D" id="1.10.510.10">
    <property type="entry name" value="Transferase(Phosphotransferase) domain 1"/>
    <property type="match status" value="1"/>
</dbReference>
<feature type="compositionally biased region" description="Low complexity" evidence="6">
    <location>
        <begin position="686"/>
        <end position="695"/>
    </location>
</feature>
<dbReference type="InterPro" id="IPR011009">
    <property type="entry name" value="Kinase-like_dom_sf"/>
</dbReference>